<dbReference type="HOGENOM" id="CLU_017375_3_0_7"/>
<reference evidence="1 2" key="1">
    <citation type="journal article" date="2011" name="Stand. Genomic Sci.">
        <title>Complete genome sequence of the acetate-degrading sulfate reducer Desulfobacca acetoxidans type strain (ASRB2).</title>
        <authorList>
            <person name="Goker M."/>
            <person name="Teshima H."/>
            <person name="Lapidus A."/>
            <person name="Nolan M."/>
            <person name="Lucas S."/>
            <person name="Hammon N."/>
            <person name="Deshpande S."/>
            <person name="Cheng J.F."/>
            <person name="Tapia R."/>
            <person name="Han C."/>
            <person name="Goodwin L."/>
            <person name="Pitluck S."/>
            <person name="Huntemann M."/>
            <person name="Liolios K."/>
            <person name="Ivanova N."/>
            <person name="Pagani I."/>
            <person name="Mavromatis K."/>
            <person name="Ovchinikova G."/>
            <person name="Pati A."/>
            <person name="Chen A."/>
            <person name="Palaniappan K."/>
            <person name="Land M."/>
            <person name="Hauser L."/>
            <person name="Brambilla E.M."/>
            <person name="Rohde M."/>
            <person name="Spring S."/>
            <person name="Detter J.C."/>
            <person name="Woyke T."/>
            <person name="Bristow J."/>
            <person name="Eisen J.A."/>
            <person name="Markowitz V."/>
            <person name="Hugenholtz P."/>
            <person name="Kyrpides N.C."/>
            <person name="Klenk H.P."/>
        </authorList>
    </citation>
    <scope>NUCLEOTIDE SEQUENCE [LARGE SCALE GENOMIC DNA]</scope>
    <source>
        <strain evidence="2">ATCC 700848 / DSM 11109 / ASRB2</strain>
    </source>
</reference>
<dbReference type="eggNOG" id="COG4076">
    <property type="taxonomic scope" value="Bacteria"/>
</dbReference>
<dbReference type="InterPro" id="IPR025799">
    <property type="entry name" value="Arg_MeTrfase"/>
</dbReference>
<gene>
    <name evidence="1" type="ordered locus">Desac_0933</name>
</gene>
<name>F2NH32_DESAR</name>
<dbReference type="RefSeq" id="WP_013705916.1">
    <property type="nucleotide sequence ID" value="NC_015388.1"/>
</dbReference>
<dbReference type="KEGG" id="dao:Desac_0933"/>
<dbReference type="PROSITE" id="PS51678">
    <property type="entry name" value="SAM_MT_PRMT"/>
    <property type="match status" value="1"/>
</dbReference>
<dbReference type="Gene3D" id="2.70.160.11">
    <property type="entry name" value="Hnrnp arginine n-methyltransferase1"/>
    <property type="match status" value="1"/>
</dbReference>
<dbReference type="GO" id="GO:0042054">
    <property type="term" value="F:histone methyltransferase activity"/>
    <property type="evidence" value="ECO:0007669"/>
    <property type="project" value="TreeGrafter"/>
</dbReference>
<dbReference type="InterPro" id="IPR029063">
    <property type="entry name" value="SAM-dependent_MTases_sf"/>
</dbReference>
<dbReference type="OrthoDB" id="7329378at2"/>
<accession>F2NH32</accession>
<dbReference type="Proteomes" id="UP000000483">
    <property type="component" value="Chromosome"/>
</dbReference>
<dbReference type="GO" id="GO:0016274">
    <property type="term" value="F:protein-arginine N-methyltransferase activity"/>
    <property type="evidence" value="ECO:0007669"/>
    <property type="project" value="InterPro"/>
</dbReference>
<protein>
    <submittedName>
        <fullName evidence="1">Uncharacterized protein</fullName>
    </submittedName>
</protein>
<evidence type="ECO:0000313" key="1">
    <source>
        <dbReference type="EMBL" id="AEB08803.1"/>
    </source>
</evidence>
<reference evidence="2" key="2">
    <citation type="submission" date="2011-03" db="EMBL/GenBank/DDBJ databases">
        <title>The complete genome of Desulfobacca acetoxidans DSM 11109.</title>
        <authorList>
            <consortium name="US DOE Joint Genome Institute (JGI-PGF)"/>
            <person name="Lucas S."/>
            <person name="Copeland A."/>
            <person name="Lapidus A."/>
            <person name="Bruce D."/>
            <person name="Goodwin L."/>
            <person name="Pitluck S."/>
            <person name="Peters L."/>
            <person name="Kyrpides N."/>
            <person name="Mavromatis K."/>
            <person name="Ivanova N."/>
            <person name="Ovchinnikova G."/>
            <person name="Teshima H."/>
            <person name="Detter J.C."/>
            <person name="Han C."/>
            <person name="Land M."/>
            <person name="Hauser L."/>
            <person name="Markowitz V."/>
            <person name="Cheng J.-F."/>
            <person name="Hugenholtz P."/>
            <person name="Woyke T."/>
            <person name="Wu D."/>
            <person name="Spring S."/>
            <person name="Schueler E."/>
            <person name="Brambilla E."/>
            <person name="Klenk H.-P."/>
            <person name="Eisen J.A."/>
        </authorList>
    </citation>
    <scope>NUCLEOTIDE SEQUENCE [LARGE SCALE GENOMIC DNA]</scope>
    <source>
        <strain evidence="2">ATCC 700848 / DSM 11109 / ASRB2</strain>
    </source>
</reference>
<dbReference type="PANTHER" id="PTHR11006:SF4">
    <property type="entry name" value="PROTEIN ARGININE N-METHYLTRANSFERASE 7"/>
    <property type="match status" value="1"/>
</dbReference>
<dbReference type="AlphaFoldDB" id="F2NH32"/>
<dbReference type="EMBL" id="CP002629">
    <property type="protein sequence ID" value="AEB08803.1"/>
    <property type="molecule type" value="Genomic_DNA"/>
</dbReference>
<dbReference type="PANTHER" id="PTHR11006">
    <property type="entry name" value="PROTEIN ARGININE N-METHYLTRANSFERASE"/>
    <property type="match status" value="1"/>
</dbReference>
<dbReference type="SUPFAM" id="SSF53335">
    <property type="entry name" value="S-adenosyl-L-methionine-dependent methyltransferases"/>
    <property type="match status" value="1"/>
</dbReference>
<sequence>MYNCGKMELSKFPDDIARMIRAIEDKPDFPERLARLALLLRRTKKQCYLSPDLALQARRLAPDDPRIRYLTHHAVRKSAPGWHFNIVNDTLRNETYARALNRFVQPGMLVLEIGAGTGLLAMLAARAGAAQVITCEKEPLVAERAHTIIVRNGLADRVTVVSKELSRLTVGTDLPRRADLLVAEIVDNYLLGELVLPLYSHARKHLLTPEARVLPETIAAGGMLVGGLETRSFRMGTFMGFDLSPFNTLAPPVITTGEGGGLFEALSEPLEIFRFDLRAVRYPDREHRRLEVAVTQNGLAQGFMQWNRLNFGDDLTFENRPPLKSCWWPVIHLFPEELPVRQGDLVCLNAEHDQASIMIWPEKQ</sequence>
<organism evidence="1 2">
    <name type="scientific">Desulfobacca acetoxidans (strain ATCC 700848 / DSM 11109 / ASRB2)</name>
    <dbReference type="NCBI Taxonomy" id="880072"/>
    <lineage>
        <taxon>Bacteria</taxon>
        <taxon>Pseudomonadati</taxon>
        <taxon>Thermodesulfobacteriota</taxon>
        <taxon>Desulfobaccia</taxon>
        <taxon>Desulfobaccales</taxon>
        <taxon>Desulfobaccaceae</taxon>
        <taxon>Desulfobacca</taxon>
    </lineage>
</organism>
<evidence type="ECO:0000313" key="2">
    <source>
        <dbReference type="Proteomes" id="UP000000483"/>
    </source>
</evidence>
<dbReference type="Pfam" id="PF06325">
    <property type="entry name" value="PrmA"/>
    <property type="match status" value="1"/>
</dbReference>
<dbReference type="Gene3D" id="3.40.50.150">
    <property type="entry name" value="Vaccinia Virus protein VP39"/>
    <property type="match status" value="1"/>
</dbReference>
<keyword evidence="2" id="KW-1185">Reference proteome</keyword>
<proteinExistence type="predicted"/>